<dbReference type="RefSeq" id="WP_122151019.1">
    <property type="nucleotide sequence ID" value="NZ_RFFI01000139.1"/>
</dbReference>
<reference evidence="2 3" key="1">
    <citation type="submission" date="2018-10" db="EMBL/GenBank/DDBJ databases">
        <title>Isolation, diversity and antifungal activity of actinobacteria from wheat.</title>
        <authorList>
            <person name="Han C."/>
        </authorList>
    </citation>
    <scope>NUCLEOTIDE SEQUENCE [LARGE SCALE GENOMIC DNA]</scope>
    <source>
        <strain evidence="2 3">NEAU-YY56</strain>
    </source>
</reference>
<evidence type="ECO:0000313" key="3">
    <source>
        <dbReference type="Proteomes" id="UP000269289"/>
    </source>
</evidence>
<evidence type="ECO:0000256" key="1">
    <source>
        <dbReference type="SAM" id="MobiDB-lite"/>
    </source>
</evidence>
<organism evidence="2 3">
    <name type="scientific">Cellulomonas triticagri</name>
    <dbReference type="NCBI Taxonomy" id="2483352"/>
    <lineage>
        <taxon>Bacteria</taxon>
        <taxon>Bacillati</taxon>
        <taxon>Actinomycetota</taxon>
        <taxon>Actinomycetes</taxon>
        <taxon>Micrococcales</taxon>
        <taxon>Cellulomonadaceae</taxon>
        <taxon>Cellulomonas</taxon>
    </lineage>
</organism>
<protein>
    <submittedName>
        <fullName evidence="2">Translation initiation factor 2</fullName>
    </submittedName>
</protein>
<accession>A0A3M2IXY7</accession>
<evidence type="ECO:0000313" key="2">
    <source>
        <dbReference type="EMBL" id="RMI04671.1"/>
    </source>
</evidence>
<name>A0A3M2IXY7_9CELL</name>
<comment type="caution">
    <text evidence="2">The sequence shown here is derived from an EMBL/GenBank/DDBJ whole genome shotgun (WGS) entry which is preliminary data.</text>
</comment>
<dbReference type="Proteomes" id="UP000269289">
    <property type="component" value="Unassembled WGS sequence"/>
</dbReference>
<gene>
    <name evidence="2" type="ORF">EBM89_18055</name>
</gene>
<dbReference type="EMBL" id="RFFI01000139">
    <property type="protein sequence ID" value="RMI04671.1"/>
    <property type="molecule type" value="Genomic_DNA"/>
</dbReference>
<dbReference type="AlphaFoldDB" id="A0A3M2IXY7"/>
<keyword evidence="2" id="KW-0396">Initiation factor</keyword>
<feature type="compositionally biased region" description="Basic and acidic residues" evidence="1">
    <location>
        <begin position="7"/>
        <end position="61"/>
    </location>
</feature>
<keyword evidence="2" id="KW-0648">Protein biosynthesis</keyword>
<feature type="region of interest" description="Disordered" evidence="1">
    <location>
        <begin position="1"/>
        <end position="61"/>
    </location>
</feature>
<dbReference type="GO" id="GO:0003743">
    <property type="term" value="F:translation initiation factor activity"/>
    <property type="evidence" value="ECO:0007669"/>
    <property type="project" value="UniProtKB-KW"/>
</dbReference>
<dbReference type="OrthoDB" id="4829688at2"/>
<sequence>MTAPHEGGPRESAAEATRRVAEASRRATAELHKQGTPDYDPRQHEKAVERERRAIEDASGS</sequence>
<keyword evidence="3" id="KW-1185">Reference proteome</keyword>
<proteinExistence type="predicted"/>